<gene>
    <name evidence="14" type="primary">ribD</name>
    <name evidence="14" type="ORF">AAK873_05780</name>
</gene>
<dbReference type="InterPro" id="IPR002125">
    <property type="entry name" value="CMP_dCMP_dom"/>
</dbReference>
<dbReference type="PANTHER" id="PTHR38011">
    <property type="entry name" value="DIHYDROFOLATE REDUCTASE FAMILY PROTEIN (AFU_ORTHOLOGUE AFUA_8G06820)"/>
    <property type="match status" value="1"/>
</dbReference>
<dbReference type="PROSITE" id="PS00903">
    <property type="entry name" value="CYT_DCMP_DEAMINASES_1"/>
    <property type="match status" value="1"/>
</dbReference>
<protein>
    <recommendedName>
        <fullName evidence="12">Riboflavin biosynthesis protein RibD</fullName>
    </recommendedName>
    <domain>
        <recommendedName>
            <fullName evidence="12">Diaminohydroxyphosphoribosylaminopyrimidine deaminase</fullName>
            <shortName evidence="12">DRAP deaminase</shortName>
            <ecNumber evidence="12">3.5.4.26</ecNumber>
        </recommendedName>
        <alternativeName>
            <fullName evidence="12">Riboflavin-specific deaminase</fullName>
        </alternativeName>
    </domain>
    <domain>
        <recommendedName>
            <fullName evidence="12">5-amino-6-(5-phosphoribosylamino)uracil reductase</fullName>
            <ecNumber evidence="12">1.1.1.193</ecNumber>
        </recommendedName>
        <alternativeName>
            <fullName evidence="12">HTP reductase</fullName>
        </alternativeName>
    </domain>
</protein>
<evidence type="ECO:0000259" key="13">
    <source>
        <dbReference type="PROSITE" id="PS51747"/>
    </source>
</evidence>
<dbReference type="RefSeq" id="WP_121698571.1">
    <property type="nucleotide sequence ID" value="NZ_JBCLPP010000012.1"/>
</dbReference>
<sequence>MNIDERFMYRAIQLAKNGKGNTSPNPIVGAVIVHDGTIIGEGYHRRCGEGHAEVNAVASVTNRSLLKDSTIYVTLEPCSHYGRTPPCAELIIDSGIRRVVIGSPDPSDKVNGRGINMLRKAGIDVTTGILERECRKLNPAFMTCHTLGRPLVTLKWAQSADGYIDRKRTAEDTPSIFSTPVTAALSHRLRTLNDAIMVGSGTMLYDRPSLTARLWPGHNPLRVTTDRSGVIHSPDNKFTILGREDDGSTASYLKALHDKGITSVLVEGGARLLQSFIDSGMWDTARVEVAPTALGDGVKAPLLCIRPTESLTVGNNCIYYYDNPDKQSLKTTKNIK</sequence>
<evidence type="ECO:0000256" key="5">
    <source>
        <dbReference type="ARBA" id="ARBA00007417"/>
    </source>
</evidence>
<comment type="similarity">
    <text evidence="4 12">In the N-terminal section; belongs to the cytidine and deoxycytidylate deaminase family.</text>
</comment>
<dbReference type="SUPFAM" id="SSF53927">
    <property type="entry name" value="Cytidine deaminase-like"/>
    <property type="match status" value="1"/>
</dbReference>
<evidence type="ECO:0000256" key="3">
    <source>
        <dbReference type="ARBA" id="ARBA00004910"/>
    </source>
</evidence>
<evidence type="ECO:0000256" key="1">
    <source>
        <dbReference type="ARBA" id="ARBA00002151"/>
    </source>
</evidence>
<comment type="catalytic activity">
    <reaction evidence="12">
        <text>5-amino-6-(5-phospho-D-ribitylamino)uracil + NADP(+) = 5-amino-6-(5-phospho-D-ribosylamino)uracil + NADPH + H(+)</text>
        <dbReference type="Rhea" id="RHEA:17845"/>
        <dbReference type="ChEBI" id="CHEBI:15378"/>
        <dbReference type="ChEBI" id="CHEBI:57783"/>
        <dbReference type="ChEBI" id="CHEBI:58349"/>
        <dbReference type="ChEBI" id="CHEBI:58421"/>
        <dbReference type="ChEBI" id="CHEBI:58453"/>
        <dbReference type="EC" id="1.1.1.193"/>
    </reaction>
</comment>
<keyword evidence="10 12" id="KW-0560">Oxidoreductase</keyword>
<comment type="pathway">
    <text evidence="3 12">Cofactor biosynthesis; riboflavin biosynthesis; 5-amino-6-(D-ribitylamino)uracil from GTP: step 3/4.</text>
</comment>
<keyword evidence="6 12" id="KW-0686">Riboflavin biosynthesis</keyword>
<evidence type="ECO:0000256" key="10">
    <source>
        <dbReference type="ARBA" id="ARBA00023002"/>
    </source>
</evidence>
<comment type="caution">
    <text evidence="14">The sequence shown here is derived from an EMBL/GenBank/DDBJ whole genome shotgun (WGS) entry which is preliminary data.</text>
</comment>
<dbReference type="CDD" id="cd01284">
    <property type="entry name" value="Riboflavin_deaminase-reductase"/>
    <property type="match status" value="1"/>
</dbReference>
<name>A0ABV4CX66_9BACT</name>
<reference evidence="14 15" key="1">
    <citation type="submission" date="2024-03" db="EMBL/GenBank/DDBJ databases">
        <title>Mouse gut bacterial collection (mGBC) of GemPharmatech.</title>
        <authorList>
            <person name="He Y."/>
            <person name="Dong L."/>
            <person name="Wu D."/>
            <person name="Gao X."/>
            <person name="Lin Z."/>
        </authorList>
    </citation>
    <scope>NUCLEOTIDE SEQUENCE [LARGE SCALE GENOMIC DNA]</scope>
    <source>
        <strain evidence="14 15">54-13</strain>
    </source>
</reference>
<proteinExistence type="inferred from homology"/>
<comment type="similarity">
    <text evidence="5 12">In the C-terminal section; belongs to the HTP reductase family.</text>
</comment>
<evidence type="ECO:0000313" key="14">
    <source>
        <dbReference type="EMBL" id="MEY8245125.1"/>
    </source>
</evidence>
<keyword evidence="12 14" id="KW-0378">Hydrolase</keyword>
<dbReference type="Gene3D" id="3.40.140.10">
    <property type="entry name" value="Cytidine Deaminase, domain 2"/>
    <property type="match status" value="1"/>
</dbReference>
<dbReference type="InterPro" id="IPR016193">
    <property type="entry name" value="Cytidine_deaminase-like"/>
</dbReference>
<keyword evidence="11" id="KW-0511">Multifunctional enzyme</keyword>
<dbReference type="SUPFAM" id="SSF53597">
    <property type="entry name" value="Dihydrofolate reductase-like"/>
    <property type="match status" value="1"/>
</dbReference>
<dbReference type="EMBL" id="JBCLPP010000012">
    <property type="protein sequence ID" value="MEY8245125.1"/>
    <property type="molecule type" value="Genomic_DNA"/>
</dbReference>
<accession>A0ABV4CX66</accession>
<comment type="pathway">
    <text evidence="2 12">Cofactor biosynthesis; riboflavin biosynthesis; 5-amino-6-(D-ribitylamino)uracil from GTP: step 2/4.</text>
</comment>
<feature type="domain" description="CMP/dCMP-type deaminase" evidence="13">
    <location>
        <begin position="2"/>
        <end position="126"/>
    </location>
</feature>
<keyword evidence="7 12" id="KW-0479">Metal-binding</keyword>
<dbReference type="GO" id="GO:0008835">
    <property type="term" value="F:diaminohydroxyphosphoribosylaminopyrimidine deaminase activity"/>
    <property type="evidence" value="ECO:0007669"/>
    <property type="project" value="UniProtKB-EC"/>
</dbReference>
<dbReference type="InterPro" id="IPR004794">
    <property type="entry name" value="Eubact_RibD"/>
</dbReference>
<dbReference type="InterPro" id="IPR002734">
    <property type="entry name" value="RibDG_C"/>
</dbReference>
<keyword evidence="8 12" id="KW-0862">Zinc</keyword>
<dbReference type="Proteomes" id="UP001565200">
    <property type="component" value="Unassembled WGS sequence"/>
</dbReference>
<dbReference type="GO" id="GO:0008703">
    <property type="term" value="F:5-amino-6-(5-phosphoribosylamino)uracil reductase activity"/>
    <property type="evidence" value="ECO:0007669"/>
    <property type="project" value="UniProtKB-EC"/>
</dbReference>
<evidence type="ECO:0000313" key="15">
    <source>
        <dbReference type="Proteomes" id="UP001565200"/>
    </source>
</evidence>
<keyword evidence="15" id="KW-1185">Reference proteome</keyword>
<dbReference type="EC" id="3.5.4.26" evidence="12"/>
<dbReference type="PIRSF" id="PIRSF006769">
    <property type="entry name" value="RibD"/>
    <property type="match status" value="1"/>
</dbReference>
<evidence type="ECO:0000256" key="11">
    <source>
        <dbReference type="ARBA" id="ARBA00023268"/>
    </source>
</evidence>
<comment type="catalytic activity">
    <reaction evidence="12">
        <text>2,5-diamino-6-hydroxy-4-(5-phosphoribosylamino)-pyrimidine + H2O + H(+) = 5-amino-6-(5-phospho-D-ribosylamino)uracil + NH4(+)</text>
        <dbReference type="Rhea" id="RHEA:21868"/>
        <dbReference type="ChEBI" id="CHEBI:15377"/>
        <dbReference type="ChEBI" id="CHEBI:15378"/>
        <dbReference type="ChEBI" id="CHEBI:28938"/>
        <dbReference type="ChEBI" id="CHEBI:58453"/>
        <dbReference type="ChEBI" id="CHEBI:58614"/>
        <dbReference type="EC" id="3.5.4.26"/>
    </reaction>
</comment>
<evidence type="ECO:0000256" key="4">
    <source>
        <dbReference type="ARBA" id="ARBA00005259"/>
    </source>
</evidence>
<comment type="function">
    <text evidence="1 12">Converts 2,5-diamino-6-(ribosylamino)-4(3h)-pyrimidinone 5'-phosphate into 5-amino-6-(ribosylamino)-2,4(1h,3h)-pyrimidinedione 5'-phosphate.</text>
</comment>
<evidence type="ECO:0000256" key="8">
    <source>
        <dbReference type="ARBA" id="ARBA00022833"/>
    </source>
</evidence>
<dbReference type="Pfam" id="PF00383">
    <property type="entry name" value="dCMP_cyt_deam_1"/>
    <property type="match status" value="1"/>
</dbReference>
<dbReference type="InterPro" id="IPR016192">
    <property type="entry name" value="APOBEC/CMP_deaminase_Zn-bd"/>
</dbReference>
<dbReference type="NCBIfam" id="TIGR00326">
    <property type="entry name" value="eubact_ribD"/>
    <property type="match status" value="1"/>
</dbReference>
<evidence type="ECO:0000256" key="12">
    <source>
        <dbReference type="PIRNR" id="PIRNR006769"/>
    </source>
</evidence>
<organism evidence="14 15">
    <name type="scientific">Heminiphilus faecis</name>
    <dbReference type="NCBI Taxonomy" id="2601703"/>
    <lineage>
        <taxon>Bacteria</taxon>
        <taxon>Pseudomonadati</taxon>
        <taxon>Bacteroidota</taxon>
        <taxon>Bacteroidia</taxon>
        <taxon>Bacteroidales</taxon>
        <taxon>Muribaculaceae</taxon>
        <taxon>Heminiphilus</taxon>
    </lineage>
</organism>
<dbReference type="EC" id="1.1.1.193" evidence="12"/>
<evidence type="ECO:0000256" key="9">
    <source>
        <dbReference type="ARBA" id="ARBA00022857"/>
    </source>
</evidence>
<comment type="cofactor">
    <cofactor evidence="12">
        <name>Zn(2+)</name>
        <dbReference type="ChEBI" id="CHEBI:29105"/>
    </cofactor>
    <text evidence="12">Binds 1 zinc ion.</text>
</comment>
<dbReference type="PROSITE" id="PS51747">
    <property type="entry name" value="CYT_DCMP_DEAMINASES_2"/>
    <property type="match status" value="1"/>
</dbReference>
<dbReference type="InterPro" id="IPR050765">
    <property type="entry name" value="Riboflavin_Biosynth_HTPR"/>
</dbReference>
<evidence type="ECO:0000256" key="6">
    <source>
        <dbReference type="ARBA" id="ARBA00022619"/>
    </source>
</evidence>
<evidence type="ECO:0000256" key="2">
    <source>
        <dbReference type="ARBA" id="ARBA00004882"/>
    </source>
</evidence>
<dbReference type="PANTHER" id="PTHR38011:SF7">
    <property type="entry name" value="2,5-DIAMINO-6-RIBOSYLAMINO-4(3H)-PYRIMIDINONE 5'-PHOSPHATE REDUCTASE"/>
    <property type="match status" value="1"/>
</dbReference>
<keyword evidence="9 12" id="KW-0521">NADP</keyword>
<dbReference type="InterPro" id="IPR024072">
    <property type="entry name" value="DHFR-like_dom_sf"/>
</dbReference>
<evidence type="ECO:0000256" key="7">
    <source>
        <dbReference type="ARBA" id="ARBA00022723"/>
    </source>
</evidence>
<dbReference type="Gene3D" id="3.40.430.10">
    <property type="entry name" value="Dihydrofolate Reductase, subunit A"/>
    <property type="match status" value="2"/>
</dbReference>
<dbReference type="Pfam" id="PF01872">
    <property type="entry name" value="RibD_C"/>
    <property type="match status" value="1"/>
</dbReference>